<keyword evidence="1" id="KW-0472">Membrane</keyword>
<keyword evidence="3" id="KW-1185">Reference proteome</keyword>
<evidence type="ECO:0000256" key="1">
    <source>
        <dbReference type="SAM" id="Phobius"/>
    </source>
</evidence>
<feature type="transmembrane region" description="Helical" evidence="1">
    <location>
        <begin position="53"/>
        <end position="73"/>
    </location>
</feature>
<name>A0A226F351_FOLCA</name>
<sequence length="304" mass="33415">MDGCSENSVKLISDESNTFIQRYEVEAVATSTISILIGVVAFNNAAKKTMGKYPIVATALLLTLIVWVVLCHLRSTFYKKELGIPRRNDFSGLLRVMTIIMSQLLVGALLYSLLSLITSVTIESLAIPTSTSIPEVDILNYWHAVQTGKFKSGPERNVIELNKNLLLAIISNVLMTRFLKHRLQEKVAGMQSSQAFVVSSGLAIDSDLEFEKACIPKMGIECINGDQETAPTVPQPPSPPPHFTVCPNYANQGFQLAAFESVVPFKVSTSSKDRADGGRLLLALLLSDLYAVQSPRWRRLVKAE</sequence>
<keyword evidence="1" id="KW-1133">Transmembrane helix</keyword>
<evidence type="ECO:0000313" key="3">
    <source>
        <dbReference type="Proteomes" id="UP000198287"/>
    </source>
</evidence>
<gene>
    <name evidence="2" type="ORF">Fcan01_03395</name>
</gene>
<keyword evidence="1" id="KW-0812">Transmembrane</keyword>
<reference evidence="2 3" key="1">
    <citation type="submission" date="2015-12" db="EMBL/GenBank/DDBJ databases">
        <title>The genome of Folsomia candida.</title>
        <authorList>
            <person name="Faddeeva A."/>
            <person name="Derks M.F."/>
            <person name="Anvar Y."/>
            <person name="Smit S."/>
            <person name="Van Straalen N."/>
            <person name="Roelofs D."/>
        </authorList>
    </citation>
    <scope>NUCLEOTIDE SEQUENCE [LARGE SCALE GENOMIC DNA]</scope>
    <source>
        <strain evidence="2 3">VU population</strain>
        <tissue evidence="2">Whole body</tissue>
    </source>
</reference>
<dbReference type="Proteomes" id="UP000198287">
    <property type="component" value="Unassembled WGS sequence"/>
</dbReference>
<protein>
    <submittedName>
        <fullName evidence="2">Uncharacterized protein</fullName>
    </submittedName>
</protein>
<organism evidence="2 3">
    <name type="scientific">Folsomia candida</name>
    <name type="common">Springtail</name>
    <dbReference type="NCBI Taxonomy" id="158441"/>
    <lineage>
        <taxon>Eukaryota</taxon>
        <taxon>Metazoa</taxon>
        <taxon>Ecdysozoa</taxon>
        <taxon>Arthropoda</taxon>
        <taxon>Hexapoda</taxon>
        <taxon>Collembola</taxon>
        <taxon>Entomobryomorpha</taxon>
        <taxon>Isotomoidea</taxon>
        <taxon>Isotomidae</taxon>
        <taxon>Proisotominae</taxon>
        <taxon>Folsomia</taxon>
    </lineage>
</organism>
<evidence type="ECO:0000313" key="2">
    <source>
        <dbReference type="EMBL" id="OXA63601.1"/>
    </source>
</evidence>
<accession>A0A226F351</accession>
<comment type="caution">
    <text evidence="2">The sequence shown here is derived from an EMBL/GenBank/DDBJ whole genome shotgun (WGS) entry which is preliminary data.</text>
</comment>
<proteinExistence type="predicted"/>
<dbReference type="EMBL" id="LNIX01000001">
    <property type="protein sequence ID" value="OXA63601.1"/>
    <property type="molecule type" value="Genomic_DNA"/>
</dbReference>
<feature type="transmembrane region" description="Helical" evidence="1">
    <location>
        <begin position="93"/>
        <end position="114"/>
    </location>
</feature>
<dbReference type="AlphaFoldDB" id="A0A226F351"/>